<evidence type="ECO:0008006" key="4">
    <source>
        <dbReference type="Google" id="ProtNLM"/>
    </source>
</evidence>
<proteinExistence type="predicted"/>
<evidence type="ECO:0000313" key="3">
    <source>
        <dbReference type="Proteomes" id="UP001596481"/>
    </source>
</evidence>
<name>A0ABD5ZBK2_9EURY</name>
<feature type="transmembrane region" description="Helical" evidence="1">
    <location>
        <begin position="32"/>
        <end position="52"/>
    </location>
</feature>
<dbReference type="Pfam" id="PF25927">
    <property type="entry name" value="DUF7972"/>
    <property type="match status" value="1"/>
</dbReference>
<protein>
    <recommendedName>
        <fullName evidence="4">DUF4239 domain-containing protein</fullName>
    </recommendedName>
</protein>
<reference evidence="2 3" key="1">
    <citation type="journal article" date="2019" name="Int. J. Syst. Evol. Microbiol.">
        <title>The Global Catalogue of Microorganisms (GCM) 10K type strain sequencing project: providing services to taxonomists for standard genome sequencing and annotation.</title>
        <authorList>
            <consortium name="The Broad Institute Genomics Platform"/>
            <consortium name="The Broad Institute Genome Sequencing Center for Infectious Disease"/>
            <person name="Wu L."/>
            <person name="Ma J."/>
        </authorList>
    </citation>
    <scope>NUCLEOTIDE SEQUENCE [LARGE SCALE GENOMIC DNA]</scope>
    <source>
        <strain evidence="2 3">DSM 29988</strain>
    </source>
</reference>
<accession>A0ABD5ZBK2</accession>
<feature type="transmembrane region" description="Helical" evidence="1">
    <location>
        <begin position="288"/>
        <end position="311"/>
    </location>
</feature>
<sequence>MAERTAIPLIEESVTGLHEKPLARFFIFANRLVLAGVLLLVVLVVLTGLDWLSGLASTNRDPLFYLFSALTGGNFTLVTIIVSINQLVVSRQLSTPGELRQQIEETNEYRESVIKTLPDDDVAPVTPTEFLHLLLRAITESLARLEHGSEDIDDDDAVELVTKLVDDLTTHITHVDSLLQNTEDNIFSALSATLTTNYSQHIYRARRLQHDYEGILSESGDDTLDELVLLLQQVDVARQYLKTLYMQEELSSLSRWLLAVGFVAVLVCIAMLQLFVAASSTELSPVVLSGLTTLSVTVALAPLAVVLSYVLRISAVAQRTVAITPFTTTRQES</sequence>
<dbReference type="AlphaFoldDB" id="A0ABD5ZBK2"/>
<keyword evidence="1" id="KW-0812">Transmembrane</keyword>
<feature type="transmembrane region" description="Helical" evidence="1">
    <location>
        <begin position="64"/>
        <end position="84"/>
    </location>
</feature>
<dbReference type="Proteomes" id="UP001596481">
    <property type="component" value="Unassembled WGS sequence"/>
</dbReference>
<keyword evidence="1" id="KW-0472">Membrane</keyword>
<keyword evidence="3" id="KW-1185">Reference proteome</keyword>
<dbReference type="RefSeq" id="WP_390221838.1">
    <property type="nucleotide sequence ID" value="NZ_JBHTAA010000001.1"/>
</dbReference>
<comment type="caution">
    <text evidence="2">The sequence shown here is derived from an EMBL/GenBank/DDBJ whole genome shotgun (WGS) entry which is preliminary data.</text>
</comment>
<dbReference type="InterPro" id="IPR058278">
    <property type="entry name" value="DUF7972"/>
</dbReference>
<gene>
    <name evidence="2" type="ORF">ACFQJC_03380</name>
</gene>
<dbReference type="EMBL" id="JBHTAA010000001">
    <property type="protein sequence ID" value="MFC7202541.1"/>
    <property type="molecule type" value="Genomic_DNA"/>
</dbReference>
<organism evidence="2 3">
    <name type="scientific">Haloferax namakaokahaiae</name>
    <dbReference type="NCBI Taxonomy" id="1748331"/>
    <lineage>
        <taxon>Archaea</taxon>
        <taxon>Methanobacteriati</taxon>
        <taxon>Methanobacteriota</taxon>
        <taxon>Stenosarchaea group</taxon>
        <taxon>Halobacteria</taxon>
        <taxon>Halobacteriales</taxon>
        <taxon>Haloferacaceae</taxon>
        <taxon>Haloferax</taxon>
    </lineage>
</organism>
<feature type="transmembrane region" description="Helical" evidence="1">
    <location>
        <begin position="256"/>
        <end position="276"/>
    </location>
</feature>
<evidence type="ECO:0000313" key="2">
    <source>
        <dbReference type="EMBL" id="MFC7202541.1"/>
    </source>
</evidence>
<evidence type="ECO:0000256" key="1">
    <source>
        <dbReference type="SAM" id="Phobius"/>
    </source>
</evidence>
<keyword evidence="1" id="KW-1133">Transmembrane helix</keyword>